<dbReference type="Pfam" id="PF08574">
    <property type="entry name" value="Iwr1"/>
    <property type="match status" value="1"/>
</dbReference>
<evidence type="ECO:0000256" key="2">
    <source>
        <dbReference type="SAM" id="MobiDB-lite"/>
    </source>
</evidence>
<dbReference type="EMBL" id="CAWUHB010000067">
    <property type="protein sequence ID" value="CAK7232725.1"/>
    <property type="molecule type" value="Genomic_DNA"/>
</dbReference>
<feature type="compositionally biased region" description="Basic and acidic residues" evidence="2">
    <location>
        <begin position="79"/>
        <end position="89"/>
    </location>
</feature>
<name>A0ABP0CMC7_9PEZI</name>
<feature type="domain" description="Transcription factor Iwr1" evidence="3">
    <location>
        <begin position="410"/>
        <end position="484"/>
    </location>
</feature>
<accession>A0ABP0CMC7</accession>
<feature type="compositionally biased region" description="Basic and acidic residues" evidence="2">
    <location>
        <begin position="35"/>
        <end position="45"/>
    </location>
</feature>
<feature type="compositionally biased region" description="Acidic residues" evidence="2">
    <location>
        <begin position="458"/>
        <end position="472"/>
    </location>
</feature>
<dbReference type="PANTHER" id="PTHR28063">
    <property type="entry name" value="RNA POLYMERASE II NUCLEAR LOCALIZATION PROTEIN IWR1"/>
    <property type="match status" value="1"/>
</dbReference>
<dbReference type="EMBL" id="CAWUHB010000095">
    <property type="protein sequence ID" value="CAK7235233.1"/>
    <property type="molecule type" value="Genomic_DNA"/>
</dbReference>
<dbReference type="Proteomes" id="UP001642405">
    <property type="component" value="Unassembled WGS sequence"/>
</dbReference>
<feature type="compositionally biased region" description="Low complexity" evidence="2">
    <location>
        <begin position="94"/>
        <end position="129"/>
    </location>
</feature>
<gene>
    <name evidence="4" type="ORF">SCUCBS95973_008355</name>
    <name evidence="5" type="ORF">SCUCBS95973_009199</name>
</gene>
<proteinExistence type="inferred from homology"/>
<feature type="compositionally biased region" description="Basic and acidic residues" evidence="2">
    <location>
        <begin position="347"/>
        <end position="360"/>
    </location>
</feature>
<dbReference type="InterPro" id="IPR040150">
    <property type="entry name" value="Iwr1"/>
</dbReference>
<organism evidence="4 6">
    <name type="scientific">Sporothrix curviconia</name>
    <dbReference type="NCBI Taxonomy" id="1260050"/>
    <lineage>
        <taxon>Eukaryota</taxon>
        <taxon>Fungi</taxon>
        <taxon>Dikarya</taxon>
        <taxon>Ascomycota</taxon>
        <taxon>Pezizomycotina</taxon>
        <taxon>Sordariomycetes</taxon>
        <taxon>Sordariomycetidae</taxon>
        <taxon>Ophiostomatales</taxon>
        <taxon>Ophiostomataceae</taxon>
        <taxon>Sporothrix</taxon>
    </lineage>
</organism>
<evidence type="ECO:0000259" key="3">
    <source>
        <dbReference type="Pfam" id="PF08574"/>
    </source>
</evidence>
<evidence type="ECO:0000313" key="5">
    <source>
        <dbReference type="EMBL" id="CAK7235233.1"/>
    </source>
</evidence>
<feature type="region of interest" description="Disordered" evidence="2">
    <location>
        <begin position="1"/>
        <end position="139"/>
    </location>
</feature>
<keyword evidence="6" id="KW-1185">Reference proteome</keyword>
<feature type="compositionally biased region" description="Acidic residues" evidence="2">
    <location>
        <begin position="385"/>
        <end position="412"/>
    </location>
</feature>
<sequence>MSLPPQVIQVKRKRTEDGPMPSYLRIENTTKRHRSDAFLYRRHDPQAAAAAHAAKHAAEAEAEAANGRAARPPTIQSSRKGDEKRKKPSDISQPSTPTKATPTATTTATATAPSPLSATPSKATPSTSTEPRRFHLSRDSLLAAHSSATSALGVSGAVGVRKRSRYSSGGDNRHEPAAVFVEKSLRWQKKLRRVREGKSNNSGVLKMTTVDQQVALAAVTETIVAPLPKRPSRRVLINNGAGSGASTGGASTPAPVEGTATATATATAPASNGASTEASQSSQPSSKSATPALPPSLRNRQWDTDMDQLTRDMNDYTLELIGRNLAQMQMQSHGSRAARAAAPPPPSEHEMSRLANERRKAAYARFKPKPGPRYAERHADRMTDGPDEDEAGDDDNDDDSGDESMTTDDEDYVTETYVRIPGHEAVKEQAGGNAVPGNIGLLVFDNEPDLEFFYGVEEDSEEDWEDDEDENAENYYTHDYPEDEISSDDEYGRDAYHYRTGNASDLEEFESDDKGGGAADGSDGKNTDGALEFPGNMKLAKPGDF</sequence>
<dbReference type="InterPro" id="IPR013883">
    <property type="entry name" value="TF_Iwr1_dom"/>
</dbReference>
<feature type="region of interest" description="Disordered" evidence="2">
    <location>
        <begin position="458"/>
        <end position="545"/>
    </location>
</feature>
<feature type="region of interest" description="Disordered" evidence="2">
    <location>
        <begin position="329"/>
        <end position="412"/>
    </location>
</feature>
<feature type="compositionally biased region" description="Basic and acidic residues" evidence="2">
    <location>
        <begin position="374"/>
        <end position="384"/>
    </location>
</feature>
<feature type="region of interest" description="Disordered" evidence="2">
    <location>
        <begin position="234"/>
        <end position="305"/>
    </location>
</feature>
<feature type="compositionally biased region" description="Low complexity" evidence="2">
    <location>
        <begin position="248"/>
        <end position="291"/>
    </location>
</feature>
<comment type="caution">
    <text evidence="4">The sequence shown here is derived from an EMBL/GenBank/DDBJ whole genome shotgun (WGS) entry which is preliminary data.</text>
</comment>
<dbReference type="PANTHER" id="PTHR28063:SF1">
    <property type="entry name" value="RNA POLYMERASE II NUCLEAR LOCALIZATION PROTEIN IWR1"/>
    <property type="match status" value="1"/>
</dbReference>
<evidence type="ECO:0000256" key="1">
    <source>
        <dbReference type="ARBA" id="ARBA00010218"/>
    </source>
</evidence>
<evidence type="ECO:0000313" key="6">
    <source>
        <dbReference type="Proteomes" id="UP001642405"/>
    </source>
</evidence>
<protein>
    <recommendedName>
        <fullName evidence="3">Transcription factor Iwr1 domain-containing protein</fullName>
    </recommendedName>
</protein>
<reference evidence="4 6" key="1">
    <citation type="submission" date="2024-01" db="EMBL/GenBank/DDBJ databases">
        <authorList>
            <person name="Allen C."/>
            <person name="Tagirdzhanova G."/>
        </authorList>
    </citation>
    <scope>NUCLEOTIDE SEQUENCE [LARGE SCALE GENOMIC DNA]</scope>
</reference>
<evidence type="ECO:0000313" key="4">
    <source>
        <dbReference type="EMBL" id="CAK7232725.1"/>
    </source>
</evidence>
<comment type="similarity">
    <text evidence="1">Belongs to the IWR1/SLC7A6OS family.</text>
</comment>